<sequence>MRVDSPSTAGAKRKLDAGGDVGKAGKRRGGASAPSHQHHALLRSPSSVKPAFLRSVQEGLMRSEEAADDDKATGLDFWGFTDEANEAAGRRAQSSPSSPLPAPLPTPTEASIPPTGQQPPC</sequence>
<name>A0A7S1XA66_9CHLO</name>
<dbReference type="AlphaFoldDB" id="A0A7S1XA66"/>
<reference evidence="2" key="1">
    <citation type="submission" date="2021-01" db="EMBL/GenBank/DDBJ databases">
        <authorList>
            <person name="Corre E."/>
            <person name="Pelletier E."/>
            <person name="Niang G."/>
            <person name="Scheremetjew M."/>
            <person name="Finn R."/>
            <person name="Kale V."/>
            <person name="Holt S."/>
            <person name="Cochrane G."/>
            <person name="Meng A."/>
            <person name="Brown T."/>
            <person name="Cohen L."/>
        </authorList>
    </citation>
    <scope>NUCLEOTIDE SEQUENCE</scope>
    <source>
        <strain evidence="2">PLY429</strain>
    </source>
</reference>
<dbReference type="EMBL" id="HBGG01038883">
    <property type="protein sequence ID" value="CAD9219547.1"/>
    <property type="molecule type" value="Transcribed_RNA"/>
</dbReference>
<feature type="region of interest" description="Disordered" evidence="1">
    <location>
        <begin position="1"/>
        <end position="49"/>
    </location>
</feature>
<proteinExistence type="predicted"/>
<gene>
    <name evidence="2" type="ORF">TCHU04912_LOCUS19991</name>
</gene>
<feature type="region of interest" description="Disordered" evidence="1">
    <location>
        <begin position="62"/>
        <end position="121"/>
    </location>
</feature>
<evidence type="ECO:0000313" key="2">
    <source>
        <dbReference type="EMBL" id="CAD9219547.1"/>
    </source>
</evidence>
<organism evidence="2">
    <name type="scientific">Tetraselmis chuii</name>
    <dbReference type="NCBI Taxonomy" id="63592"/>
    <lineage>
        <taxon>Eukaryota</taxon>
        <taxon>Viridiplantae</taxon>
        <taxon>Chlorophyta</taxon>
        <taxon>core chlorophytes</taxon>
        <taxon>Chlorodendrophyceae</taxon>
        <taxon>Chlorodendrales</taxon>
        <taxon>Chlorodendraceae</taxon>
        <taxon>Tetraselmis</taxon>
    </lineage>
</organism>
<evidence type="ECO:0000256" key="1">
    <source>
        <dbReference type="SAM" id="MobiDB-lite"/>
    </source>
</evidence>
<feature type="compositionally biased region" description="Basic and acidic residues" evidence="1">
    <location>
        <begin position="62"/>
        <end position="73"/>
    </location>
</feature>
<accession>A0A7S1XA66</accession>
<protein>
    <submittedName>
        <fullName evidence="2">Uncharacterized protein</fullName>
    </submittedName>
</protein>